<evidence type="ECO:0000313" key="2">
    <source>
        <dbReference type="EMBL" id="MUM76459.1"/>
    </source>
</evidence>
<dbReference type="PROSITE" id="PS51186">
    <property type="entry name" value="GNAT"/>
    <property type="match status" value="1"/>
</dbReference>
<dbReference type="InterPro" id="IPR016181">
    <property type="entry name" value="Acyl_CoA_acyltransferase"/>
</dbReference>
<dbReference type="GO" id="GO:0016747">
    <property type="term" value="F:acyltransferase activity, transferring groups other than amino-acyl groups"/>
    <property type="evidence" value="ECO:0007669"/>
    <property type="project" value="InterPro"/>
</dbReference>
<reference evidence="2 3" key="1">
    <citation type="submission" date="2019-11" db="EMBL/GenBank/DDBJ databases">
        <title>Pseudodesulfovibrio alkaliphilus, sp. nov., an alkaliphilic sulfate-reducing bacteria from mud volcano of Taman peninsula, Russia.</title>
        <authorList>
            <person name="Frolova A."/>
            <person name="Merkel A.Y."/>
            <person name="Slobodkin A.I."/>
        </authorList>
    </citation>
    <scope>NUCLEOTIDE SEQUENCE [LARGE SCALE GENOMIC DNA]</scope>
    <source>
        <strain evidence="2 3">F-1</strain>
    </source>
</reference>
<evidence type="ECO:0000313" key="3">
    <source>
        <dbReference type="Proteomes" id="UP000461162"/>
    </source>
</evidence>
<evidence type="ECO:0000259" key="1">
    <source>
        <dbReference type="PROSITE" id="PS51186"/>
    </source>
</evidence>
<keyword evidence="3" id="KW-1185">Reference proteome</keyword>
<dbReference type="Pfam" id="PF00583">
    <property type="entry name" value="Acetyltransf_1"/>
    <property type="match status" value="1"/>
</dbReference>
<gene>
    <name evidence="2" type="ORF">GKC30_02290</name>
</gene>
<keyword evidence="2" id="KW-0808">Transferase</keyword>
<organism evidence="2 3">
    <name type="scientific">Pseudodesulfovibrio alkaliphilus</name>
    <dbReference type="NCBI Taxonomy" id="2661613"/>
    <lineage>
        <taxon>Bacteria</taxon>
        <taxon>Pseudomonadati</taxon>
        <taxon>Thermodesulfobacteriota</taxon>
        <taxon>Desulfovibrionia</taxon>
        <taxon>Desulfovibrionales</taxon>
        <taxon>Desulfovibrionaceae</taxon>
    </lineage>
</organism>
<protein>
    <submittedName>
        <fullName evidence="2">GNAT family N-acetyltransferase</fullName>
    </submittedName>
</protein>
<sequence length="172" mass="19588">MSETQLLTLDIVYDDQLAVEDVRALCALTAETRFFSEEEVLIVEELAWAAITGGEESGYHFLLARPEADTPVSAAGFACFGPVPCTKGSWDLYWIVVDQAMQGRGLGRRILRECERRMLAMGVRKVFVETSSREQYAPTRSFYESCGYRLESRMMDYYDRGEDCLVYTRSLD</sequence>
<proteinExistence type="predicted"/>
<dbReference type="CDD" id="cd04301">
    <property type="entry name" value="NAT_SF"/>
    <property type="match status" value="1"/>
</dbReference>
<comment type="caution">
    <text evidence="2">The sequence shown here is derived from an EMBL/GenBank/DDBJ whole genome shotgun (WGS) entry which is preliminary data.</text>
</comment>
<dbReference type="SUPFAM" id="SSF55729">
    <property type="entry name" value="Acyl-CoA N-acyltransferases (Nat)"/>
    <property type="match status" value="1"/>
</dbReference>
<accession>A0A7K1KK70</accession>
<dbReference type="AlphaFoldDB" id="A0A7K1KK70"/>
<feature type="domain" description="N-acetyltransferase" evidence="1">
    <location>
        <begin position="9"/>
        <end position="172"/>
    </location>
</feature>
<dbReference type="Gene3D" id="3.40.630.30">
    <property type="match status" value="1"/>
</dbReference>
<dbReference type="RefSeq" id="WP_155932078.1">
    <property type="nucleotide sequence ID" value="NZ_WODC01000001.1"/>
</dbReference>
<dbReference type="Proteomes" id="UP000461162">
    <property type="component" value="Unassembled WGS sequence"/>
</dbReference>
<dbReference type="InterPro" id="IPR000182">
    <property type="entry name" value="GNAT_dom"/>
</dbReference>
<name>A0A7K1KK70_9BACT</name>
<dbReference type="EMBL" id="WODC01000001">
    <property type="protein sequence ID" value="MUM76459.1"/>
    <property type="molecule type" value="Genomic_DNA"/>
</dbReference>